<feature type="transmembrane region" description="Helical" evidence="1">
    <location>
        <begin position="72"/>
        <end position="90"/>
    </location>
</feature>
<evidence type="ECO:0000256" key="1">
    <source>
        <dbReference type="SAM" id="Phobius"/>
    </source>
</evidence>
<evidence type="ECO:0000313" key="3">
    <source>
        <dbReference type="Proteomes" id="UP000254777"/>
    </source>
</evidence>
<organism evidence="2 3">
    <name type="scientific">Peptoniphilus indolicus</name>
    <dbReference type="NCBI Taxonomy" id="33030"/>
    <lineage>
        <taxon>Bacteria</taxon>
        <taxon>Bacillati</taxon>
        <taxon>Bacillota</taxon>
        <taxon>Tissierellia</taxon>
        <taxon>Tissierellales</taxon>
        <taxon>Peptoniphilaceae</taxon>
        <taxon>Peptoniphilus</taxon>
    </lineage>
</organism>
<reference evidence="2 3" key="1">
    <citation type="submission" date="2018-06" db="EMBL/GenBank/DDBJ databases">
        <authorList>
            <consortium name="Pathogen Informatics"/>
            <person name="Doyle S."/>
        </authorList>
    </citation>
    <scope>NUCLEOTIDE SEQUENCE [LARGE SCALE GENOMIC DNA]</scope>
    <source>
        <strain evidence="2 3">NCTC11088</strain>
    </source>
</reference>
<name>A0A379DCA0_9FIRM</name>
<keyword evidence="1" id="KW-1133">Transmembrane helix</keyword>
<accession>A0A379DCA0</accession>
<keyword evidence="1" id="KW-0812">Transmembrane</keyword>
<protein>
    <submittedName>
        <fullName evidence="2">Uncharacterized protein</fullName>
    </submittedName>
</protein>
<feature type="transmembrane region" description="Helical" evidence="1">
    <location>
        <begin position="35"/>
        <end position="56"/>
    </location>
</feature>
<dbReference type="Proteomes" id="UP000254777">
    <property type="component" value="Unassembled WGS sequence"/>
</dbReference>
<keyword evidence="1" id="KW-0472">Membrane</keyword>
<dbReference type="RefSeq" id="WP_004820782.1">
    <property type="nucleotide sequence ID" value="NZ_UGTH01000001.1"/>
</dbReference>
<proteinExistence type="predicted"/>
<gene>
    <name evidence="2" type="ORF">NCTC11088_01426</name>
</gene>
<evidence type="ECO:0000313" key="2">
    <source>
        <dbReference type="EMBL" id="SUB75628.1"/>
    </source>
</evidence>
<feature type="transmembrane region" description="Helical" evidence="1">
    <location>
        <begin position="12"/>
        <end position="29"/>
    </location>
</feature>
<dbReference type="EMBL" id="UGTH01000001">
    <property type="protein sequence ID" value="SUB75628.1"/>
    <property type="molecule type" value="Genomic_DNA"/>
</dbReference>
<dbReference type="AlphaFoldDB" id="A0A379DCA0"/>
<sequence>MLNKIMGSITFKKLIFYWVIMVILFNLLNDFTIRSSFLNCLIFASIGIFLLFYPVYTFEMKQKYGLEKSKKYIRIIAIIEIILAFLLNYSL</sequence>